<sequence length="255" mass="26223">MAAGGRNHVIFQELFAWLGDPAHWQGQDGVPNRALEHLGYTLLAVFGAAAIAIPLGLYVGHSGRGGVVLVGLSNAMRALPTLGLVTFLFLVAGGSEAGTIVGLIVLAVPPILAGTYAGVQDTDRGVVDAARGMGMTGWQRLWQVEVPNALPLLMGGLRNAALQVVATASVAAYVGLGGLGRLLLDGLRVIDYSKVLAGALFIALLAVLLDLVLAGLQRVIVPRGLRVAAAAVARKPKAKVKPQAEAPEAVGRTNA</sequence>
<dbReference type="Gene3D" id="1.10.3720.10">
    <property type="entry name" value="MetI-like"/>
    <property type="match status" value="1"/>
</dbReference>
<gene>
    <name evidence="8" type="ORF">ACFFQA_12955</name>
</gene>
<feature type="transmembrane region" description="Helical" evidence="6">
    <location>
        <begin position="38"/>
        <end position="60"/>
    </location>
</feature>
<dbReference type="Pfam" id="PF00528">
    <property type="entry name" value="BPD_transp_1"/>
    <property type="match status" value="1"/>
</dbReference>
<organism evidence="8 9">
    <name type="scientific">Allokutzneria oryzae</name>
    <dbReference type="NCBI Taxonomy" id="1378989"/>
    <lineage>
        <taxon>Bacteria</taxon>
        <taxon>Bacillati</taxon>
        <taxon>Actinomycetota</taxon>
        <taxon>Actinomycetes</taxon>
        <taxon>Pseudonocardiales</taxon>
        <taxon>Pseudonocardiaceae</taxon>
        <taxon>Allokutzneria</taxon>
    </lineage>
</organism>
<dbReference type="CDD" id="cd06261">
    <property type="entry name" value="TM_PBP2"/>
    <property type="match status" value="1"/>
</dbReference>
<evidence type="ECO:0000259" key="7">
    <source>
        <dbReference type="PROSITE" id="PS50928"/>
    </source>
</evidence>
<dbReference type="InterPro" id="IPR000515">
    <property type="entry name" value="MetI-like"/>
</dbReference>
<dbReference type="PROSITE" id="PS50928">
    <property type="entry name" value="ABC_TM1"/>
    <property type="match status" value="1"/>
</dbReference>
<feature type="domain" description="ABC transmembrane type-1" evidence="7">
    <location>
        <begin position="38"/>
        <end position="213"/>
    </location>
</feature>
<evidence type="ECO:0000256" key="3">
    <source>
        <dbReference type="ARBA" id="ARBA00022692"/>
    </source>
</evidence>
<evidence type="ECO:0000256" key="2">
    <source>
        <dbReference type="ARBA" id="ARBA00022448"/>
    </source>
</evidence>
<dbReference type="InterPro" id="IPR051204">
    <property type="entry name" value="ABC_transp_perm/SBD"/>
</dbReference>
<name>A0ABV5ZYT7_9PSEU</name>
<comment type="caution">
    <text evidence="8">The sequence shown here is derived from an EMBL/GenBank/DDBJ whole genome shotgun (WGS) entry which is preliminary data.</text>
</comment>
<comment type="subcellular location">
    <subcellularLocation>
        <location evidence="6">Cell membrane</location>
        <topology evidence="6">Multi-pass membrane protein</topology>
    </subcellularLocation>
    <subcellularLocation>
        <location evidence="1">Membrane</location>
        <topology evidence="1">Multi-pass membrane protein</topology>
    </subcellularLocation>
</comment>
<dbReference type="EMBL" id="JBHLZU010000010">
    <property type="protein sequence ID" value="MFB9904844.1"/>
    <property type="molecule type" value="Genomic_DNA"/>
</dbReference>
<evidence type="ECO:0000256" key="4">
    <source>
        <dbReference type="ARBA" id="ARBA00022989"/>
    </source>
</evidence>
<feature type="transmembrane region" description="Helical" evidence="6">
    <location>
        <begin position="67"/>
        <end position="91"/>
    </location>
</feature>
<feature type="transmembrane region" description="Helical" evidence="6">
    <location>
        <begin position="195"/>
        <end position="216"/>
    </location>
</feature>
<evidence type="ECO:0000256" key="6">
    <source>
        <dbReference type="RuleBase" id="RU363032"/>
    </source>
</evidence>
<protein>
    <submittedName>
        <fullName evidence="8">ABC transporter permease</fullName>
    </submittedName>
</protein>
<feature type="transmembrane region" description="Helical" evidence="6">
    <location>
        <begin position="97"/>
        <end position="119"/>
    </location>
</feature>
<keyword evidence="2 6" id="KW-0813">Transport</keyword>
<dbReference type="InterPro" id="IPR035906">
    <property type="entry name" value="MetI-like_sf"/>
</dbReference>
<comment type="similarity">
    <text evidence="6">Belongs to the binding-protein-dependent transport system permease family.</text>
</comment>
<keyword evidence="5 6" id="KW-0472">Membrane</keyword>
<evidence type="ECO:0000313" key="9">
    <source>
        <dbReference type="Proteomes" id="UP001589693"/>
    </source>
</evidence>
<accession>A0ABV5ZYT7</accession>
<dbReference type="Proteomes" id="UP001589693">
    <property type="component" value="Unassembled WGS sequence"/>
</dbReference>
<evidence type="ECO:0000256" key="5">
    <source>
        <dbReference type="ARBA" id="ARBA00023136"/>
    </source>
</evidence>
<evidence type="ECO:0000256" key="1">
    <source>
        <dbReference type="ARBA" id="ARBA00004141"/>
    </source>
</evidence>
<dbReference type="SUPFAM" id="SSF161098">
    <property type="entry name" value="MetI-like"/>
    <property type="match status" value="1"/>
</dbReference>
<dbReference type="PANTHER" id="PTHR30177:SF33">
    <property type="entry name" value="POSSIBLE OSMOPROTECTANT (GLYCINE BETAINE_CARNITINE_CHOLINE_L-PROLINE) TRANSPORT INTEGRAL MEMBRANE PROTEIN ABC TRANSPORTER PROZ"/>
    <property type="match status" value="1"/>
</dbReference>
<feature type="transmembrane region" description="Helical" evidence="6">
    <location>
        <begin position="160"/>
        <end position="183"/>
    </location>
</feature>
<keyword evidence="9" id="KW-1185">Reference proteome</keyword>
<dbReference type="RefSeq" id="WP_377852044.1">
    <property type="nucleotide sequence ID" value="NZ_JBHLZU010000010.1"/>
</dbReference>
<proteinExistence type="inferred from homology"/>
<dbReference type="PANTHER" id="PTHR30177">
    <property type="entry name" value="GLYCINE BETAINE/L-PROLINE TRANSPORT SYSTEM PERMEASE PROTEIN PROW"/>
    <property type="match status" value="1"/>
</dbReference>
<keyword evidence="4 6" id="KW-1133">Transmembrane helix</keyword>
<evidence type="ECO:0000313" key="8">
    <source>
        <dbReference type="EMBL" id="MFB9904844.1"/>
    </source>
</evidence>
<keyword evidence="3 6" id="KW-0812">Transmembrane</keyword>
<reference evidence="8 9" key="1">
    <citation type="submission" date="2024-09" db="EMBL/GenBank/DDBJ databases">
        <authorList>
            <person name="Sun Q."/>
            <person name="Mori K."/>
        </authorList>
    </citation>
    <scope>NUCLEOTIDE SEQUENCE [LARGE SCALE GENOMIC DNA]</scope>
    <source>
        <strain evidence="8 9">TBRC 7907</strain>
    </source>
</reference>